<dbReference type="EMBL" id="BMVU01000018">
    <property type="protein sequence ID" value="GGX81580.1"/>
    <property type="molecule type" value="Genomic_DNA"/>
</dbReference>
<dbReference type="Proteomes" id="UP000619244">
    <property type="component" value="Unassembled WGS sequence"/>
</dbReference>
<evidence type="ECO:0000256" key="3">
    <source>
        <dbReference type="ARBA" id="ARBA00022723"/>
    </source>
</evidence>
<dbReference type="InterPro" id="IPR024084">
    <property type="entry name" value="IsoPropMal-DH-like_dom"/>
</dbReference>
<dbReference type="Pfam" id="PF00180">
    <property type="entry name" value="Iso_dh"/>
    <property type="match status" value="1"/>
</dbReference>
<evidence type="ECO:0000256" key="5">
    <source>
        <dbReference type="ARBA" id="ARBA00023027"/>
    </source>
</evidence>
<dbReference type="PANTHER" id="PTHR43275">
    <property type="entry name" value="D-MALATE DEHYDROGENASE [DECARBOXYLATING]"/>
    <property type="match status" value="1"/>
</dbReference>
<keyword evidence="5" id="KW-0520">NAD</keyword>
<evidence type="ECO:0000313" key="8">
    <source>
        <dbReference type="EMBL" id="GGX81580.1"/>
    </source>
</evidence>
<dbReference type="AlphaFoldDB" id="A0A918U1X5"/>
<feature type="domain" description="Isopropylmalate dehydrogenase-like" evidence="7">
    <location>
        <begin position="20"/>
        <end position="356"/>
    </location>
</feature>
<dbReference type="SUPFAM" id="SSF53659">
    <property type="entry name" value="Isocitrate/Isopropylmalate dehydrogenase-like"/>
    <property type="match status" value="1"/>
</dbReference>
<evidence type="ECO:0000256" key="2">
    <source>
        <dbReference type="ARBA" id="ARBA00001946"/>
    </source>
</evidence>
<accession>A0A918U1X5</accession>
<dbReference type="PANTHER" id="PTHR43275:SF1">
    <property type="entry name" value="D-MALATE DEHYDROGENASE [DECARBOXYLATING]"/>
    <property type="match status" value="1"/>
</dbReference>
<reference evidence="8" key="1">
    <citation type="journal article" date="2014" name="Int. J. Syst. Evol. Microbiol.">
        <title>Complete genome sequence of Corynebacterium casei LMG S-19264T (=DSM 44701T), isolated from a smear-ripened cheese.</title>
        <authorList>
            <consortium name="US DOE Joint Genome Institute (JGI-PGF)"/>
            <person name="Walter F."/>
            <person name="Albersmeier A."/>
            <person name="Kalinowski J."/>
            <person name="Ruckert C."/>
        </authorList>
    </citation>
    <scope>NUCLEOTIDE SEQUENCE</scope>
    <source>
        <strain evidence="8">JCM 4790</strain>
    </source>
</reference>
<protein>
    <recommendedName>
        <fullName evidence="7">Isopropylmalate dehydrogenase-like domain-containing protein</fullName>
    </recommendedName>
</protein>
<keyword evidence="6" id="KW-0464">Manganese</keyword>
<gene>
    <name evidence="8" type="ORF">GCM10010358_39910</name>
</gene>
<keyword evidence="4" id="KW-0560">Oxidoreductase</keyword>
<dbReference type="GO" id="GO:0016491">
    <property type="term" value="F:oxidoreductase activity"/>
    <property type="evidence" value="ECO:0007669"/>
    <property type="project" value="UniProtKB-KW"/>
</dbReference>
<dbReference type="SMART" id="SM01329">
    <property type="entry name" value="Iso_dh"/>
    <property type="match status" value="1"/>
</dbReference>
<evidence type="ECO:0000313" key="9">
    <source>
        <dbReference type="Proteomes" id="UP000619244"/>
    </source>
</evidence>
<comment type="caution">
    <text evidence="8">The sequence shown here is derived from an EMBL/GenBank/DDBJ whole genome shotgun (WGS) entry which is preliminary data.</text>
</comment>
<keyword evidence="9" id="KW-1185">Reference proteome</keyword>
<evidence type="ECO:0000256" key="4">
    <source>
        <dbReference type="ARBA" id="ARBA00023002"/>
    </source>
</evidence>
<dbReference type="RefSeq" id="WP_190191616.1">
    <property type="nucleotide sequence ID" value="NZ_BMVU01000018.1"/>
</dbReference>
<keyword evidence="3" id="KW-0479">Metal-binding</keyword>
<comment type="cofactor">
    <cofactor evidence="2">
        <name>Mg(2+)</name>
        <dbReference type="ChEBI" id="CHEBI:18420"/>
    </cofactor>
</comment>
<dbReference type="InterPro" id="IPR050501">
    <property type="entry name" value="ICDH/IPMDH"/>
</dbReference>
<evidence type="ECO:0000256" key="6">
    <source>
        <dbReference type="ARBA" id="ARBA00023211"/>
    </source>
</evidence>
<evidence type="ECO:0000259" key="7">
    <source>
        <dbReference type="SMART" id="SM01329"/>
    </source>
</evidence>
<name>A0A918U1X5_9ACTN</name>
<reference evidence="8" key="2">
    <citation type="submission" date="2020-09" db="EMBL/GenBank/DDBJ databases">
        <authorList>
            <person name="Sun Q."/>
            <person name="Ohkuma M."/>
        </authorList>
    </citation>
    <scope>NUCLEOTIDE SEQUENCE</scope>
    <source>
        <strain evidence="8">JCM 4790</strain>
    </source>
</reference>
<organism evidence="8 9">
    <name type="scientific">Streptomyces minutiscleroticus</name>
    <dbReference type="NCBI Taxonomy" id="68238"/>
    <lineage>
        <taxon>Bacteria</taxon>
        <taxon>Bacillati</taxon>
        <taxon>Actinomycetota</taxon>
        <taxon>Actinomycetes</taxon>
        <taxon>Kitasatosporales</taxon>
        <taxon>Streptomycetaceae</taxon>
        <taxon>Streptomyces</taxon>
    </lineage>
</organism>
<evidence type="ECO:0000256" key="1">
    <source>
        <dbReference type="ARBA" id="ARBA00001936"/>
    </source>
</evidence>
<sequence length="378" mass="41043">MTRLGGPRPHGEGLAATKPVVGLAVGRGTGPELAAVFERVLGALTTAHPTGVEVVRSERLYHSYVSLREEYGVDRIRELTAQDADHYERFCRRLSEDGADVVFRTAINAQSLYLVRRRLRAVKVDLLTAGEKSLLLVRDQAQGFYTGENRHTPHEVTRTLTFSRETTEAVVGYALERARREWGDGRVARVVMAYKFHLLDGAFDAWVADLADRLDVRIEVFQPDTVNRNLITHGLPDRTLLIAGNEWADIMHVVLLDRFGSDRQENRCTENVCLDPGVAGLVEYQTVHGSADDLAGRDLVNPVATIRAAARVAERHAGCPGAVQATETALAVLDEQGVHTPDLGGRHSTTAVVDALLDALEAPGSGGVPRGPALVGGS</sequence>
<proteinExistence type="predicted"/>
<dbReference type="GO" id="GO:0046872">
    <property type="term" value="F:metal ion binding"/>
    <property type="evidence" value="ECO:0007669"/>
    <property type="project" value="UniProtKB-KW"/>
</dbReference>
<comment type="cofactor">
    <cofactor evidence="1">
        <name>Mn(2+)</name>
        <dbReference type="ChEBI" id="CHEBI:29035"/>
    </cofactor>
</comment>
<dbReference type="Gene3D" id="3.40.718.10">
    <property type="entry name" value="Isopropylmalate Dehydrogenase"/>
    <property type="match status" value="1"/>
</dbReference>